<evidence type="ECO:0000313" key="1">
    <source>
        <dbReference type="EMBL" id="QOY52628.1"/>
    </source>
</evidence>
<evidence type="ECO:0000313" key="2">
    <source>
        <dbReference type="Proteomes" id="UP000593994"/>
    </source>
</evidence>
<dbReference type="EMBL" id="CP054492">
    <property type="protein sequence ID" value="QOY52628.1"/>
    <property type="molecule type" value="Genomic_DNA"/>
</dbReference>
<keyword evidence="2" id="KW-1185">Reference proteome</keyword>
<accession>A0A7S7LWA8</accession>
<dbReference type="RefSeq" id="WP_194370840.1">
    <property type="nucleotide sequence ID" value="NZ_CP054492.1"/>
</dbReference>
<dbReference type="AlphaFoldDB" id="A0A7S7LWA8"/>
<gene>
    <name evidence="1" type="ORF">HUE88_02775</name>
</gene>
<sequence length="47" mass="5573">MLTQNKDLQLLFFSKPQELLKRMLQELNDGDFIIPLNNPNYYPYQGA</sequence>
<name>A0A7S7LWA8_9BACT</name>
<dbReference type="KEGG" id="sbal:HUE88_02775"/>
<dbReference type="Proteomes" id="UP000593994">
    <property type="component" value="Chromosome"/>
</dbReference>
<proteinExistence type="predicted"/>
<protein>
    <submittedName>
        <fullName evidence="1">Uncharacterized protein</fullName>
    </submittedName>
</protein>
<reference evidence="1 2" key="1">
    <citation type="submission" date="2020-05" db="EMBL/GenBank/DDBJ databases">
        <title>Sulfurimonas marisnigri, sp. nov., and Sulfurimonas baltica, sp. nov., manganese oxide reducing chemolithoautotrophs of the class Epsilonproteobacteria isolated from the pelagic redoxclines of the Black and Baltic Seas and emended description of the genus Sulfurimonas.</title>
        <authorList>
            <person name="Henkel J.V."/>
            <person name="Laudan C."/>
            <person name="Werner J."/>
            <person name="Neu T."/>
            <person name="Plewe S."/>
            <person name="Sproer C."/>
            <person name="Bunk B."/>
            <person name="Schulz-Vogt H.N."/>
        </authorList>
    </citation>
    <scope>NUCLEOTIDE SEQUENCE [LARGE SCALE GENOMIC DNA]</scope>
    <source>
        <strain evidence="1 2">GD2</strain>
    </source>
</reference>
<organism evidence="1 2">
    <name type="scientific">Candidatus Sulfurimonas baltica</name>
    <dbReference type="NCBI Taxonomy" id="2740404"/>
    <lineage>
        <taxon>Bacteria</taxon>
        <taxon>Pseudomonadati</taxon>
        <taxon>Campylobacterota</taxon>
        <taxon>Epsilonproteobacteria</taxon>
        <taxon>Campylobacterales</taxon>
        <taxon>Sulfurimonadaceae</taxon>
        <taxon>Sulfurimonas</taxon>
    </lineage>
</organism>